<feature type="compositionally biased region" description="Polar residues" evidence="1">
    <location>
        <begin position="234"/>
        <end position="249"/>
    </location>
</feature>
<evidence type="ECO:0000256" key="1">
    <source>
        <dbReference type="SAM" id="MobiDB-lite"/>
    </source>
</evidence>
<proteinExistence type="predicted"/>
<accession>A0A4P9YC82</accession>
<reference evidence="3" key="1">
    <citation type="journal article" date="2018" name="Nat. Microbiol.">
        <title>Leveraging single-cell genomics to expand the fungal tree of life.</title>
        <authorList>
            <person name="Ahrendt S.R."/>
            <person name="Quandt C.A."/>
            <person name="Ciobanu D."/>
            <person name="Clum A."/>
            <person name="Salamov A."/>
            <person name="Andreopoulos B."/>
            <person name="Cheng J.F."/>
            <person name="Woyke T."/>
            <person name="Pelin A."/>
            <person name="Henrissat B."/>
            <person name="Reynolds N.K."/>
            <person name="Benny G.L."/>
            <person name="Smith M.E."/>
            <person name="James T.Y."/>
            <person name="Grigoriev I.V."/>
        </authorList>
    </citation>
    <scope>NUCLEOTIDE SEQUENCE [LARGE SCALE GENOMIC DNA]</scope>
    <source>
        <strain evidence="3">CSF55</strain>
    </source>
</reference>
<evidence type="ECO:0000313" key="3">
    <source>
        <dbReference type="Proteomes" id="UP000281549"/>
    </source>
</evidence>
<name>A0A4P9YC82_ROZAC</name>
<dbReference type="EMBL" id="ML006521">
    <property type="protein sequence ID" value="RKP16462.1"/>
    <property type="molecule type" value="Genomic_DNA"/>
</dbReference>
<evidence type="ECO:0000313" key="2">
    <source>
        <dbReference type="EMBL" id="RKP16462.1"/>
    </source>
</evidence>
<organism evidence="2 3">
    <name type="scientific">Rozella allomycis (strain CSF55)</name>
    <dbReference type="NCBI Taxonomy" id="988480"/>
    <lineage>
        <taxon>Eukaryota</taxon>
        <taxon>Fungi</taxon>
        <taxon>Fungi incertae sedis</taxon>
        <taxon>Cryptomycota</taxon>
        <taxon>Cryptomycota incertae sedis</taxon>
        <taxon>Rozella</taxon>
    </lineage>
</organism>
<protein>
    <submittedName>
        <fullName evidence="2">Uncharacterized protein</fullName>
    </submittedName>
</protein>
<gene>
    <name evidence="2" type="ORF">ROZALSC1DRAFT_25249</name>
</gene>
<feature type="region of interest" description="Disordered" evidence="1">
    <location>
        <begin position="228"/>
        <end position="251"/>
    </location>
</feature>
<dbReference type="AlphaFoldDB" id="A0A4P9YC82"/>
<dbReference type="Proteomes" id="UP000281549">
    <property type="component" value="Unassembled WGS sequence"/>
</dbReference>
<sequence>MLQTSPTPGLLSVSSSTNDVQHTLFQPKLLSRRSSFQFLPTPSHPPVSQSTRHIALDDFNDEDDWARLQYLEFTTKSLVNAPIQEIDEEVSAKSDTVEDAVIETEGLKGLQNLQFDPSFASLQSIKDQLKSSKELEKEELDRIFRHVADITERIFDYNEADDDLPDDFIDRMIYENVDGMAQKSNMKLSRSASSKIGRRKSSVHSRHSFALENGPVFLTETSLGEMKRDRSDLASANKTSELTVEVNSSEYDKRESHIPGSVILSLHCPKIKIASNN</sequence>